<gene>
    <name evidence="2" type="ORF">ACFOYW_06645</name>
</gene>
<keyword evidence="3" id="KW-1185">Reference proteome</keyword>
<evidence type="ECO:0000313" key="2">
    <source>
        <dbReference type="EMBL" id="MFC4243045.1"/>
    </source>
</evidence>
<dbReference type="SUPFAM" id="SSF51735">
    <property type="entry name" value="NAD(P)-binding Rossmann-fold domains"/>
    <property type="match status" value="1"/>
</dbReference>
<dbReference type="InterPro" id="IPR001509">
    <property type="entry name" value="Epimerase_deHydtase"/>
</dbReference>
<dbReference type="EMBL" id="JBHSCN010000004">
    <property type="protein sequence ID" value="MFC4243045.1"/>
    <property type="molecule type" value="Genomic_DNA"/>
</dbReference>
<dbReference type="Pfam" id="PF01370">
    <property type="entry name" value="Epimerase"/>
    <property type="match status" value="1"/>
</dbReference>
<dbReference type="InterPro" id="IPR036291">
    <property type="entry name" value="NAD(P)-bd_dom_sf"/>
</dbReference>
<dbReference type="RefSeq" id="WP_390228020.1">
    <property type="nucleotide sequence ID" value="NZ_JBHSCN010000004.1"/>
</dbReference>
<dbReference type="PANTHER" id="PTHR48079:SF6">
    <property type="entry name" value="NAD(P)-BINDING DOMAIN-CONTAINING PROTEIN-RELATED"/>
    <property type="match status" value="1"/>
</dbReference>
<reference evidence="3" key="1">
    <citation type="journal article" date="2019" name="Int. J. Syst. Evol. Microbiol.">
        <title>The Global Catalogue of Microorganisms (GCM) 10K type strain sequencing project: providing services to taxonomists for standard genome sequencing and annotation.</title>
        <authorList>
            <consortium name="The Broad Institute Genomics Platform"/>
            <consortium name="The Broad Institute Genome Sequencing Center for Infectious Disease"/>
            <person name="Wu L."/>
            <person name="Ma J."/>
        </authorList>
    </citation>
    <scope>NUCLEOTIDE SEQUENCE [LARGE SCALE GENOMIC DNA]</scope>
    <source>
        <strain evidence="3">CGMCC 1.10363</strain>
    </source>
</reference>
<feature type="domain" description="NAD-dependent epimerase/dehydratase" evidence="1">
    <location>
        <begin position="7"/>
        <end position="213"/>
    </location>
</feature>
<dbReference type="Proteomes" id="UP001595900">
    <property type="component" value="Unassembled WGS sequence"/>
</dbReference>
<protein>
    <submittedName>
        <fullName evidence="2">NAD-dependent epimerase/dehydratase family protein</fullName>
    </submittedName>
</protein>
<sequence>MAGETQLVVGAGAVGRRVAERLVERGDHVRLATRSGAELPGAHPVTADAADAAELTAAVDGAQTIFICTGPRSYTTEEWERAWPPVFRAAIAAARDTRARLVVTGNLYPYGPLGGPMTEESPEHPATGKGRVRHEGWAALKAATDAGELRAAEVRASDFFGPGVAIESHLGERFFVPVLKSRTAYIVGDPAVPHSWSYVDDIAATLIAAADWQGPWGHVWHVPSGRPHSRDEIAATLNEWFGSHGRTRTMPQWALQAAGLVRPQFRGIAEESWQFRHPFIVDASETERMLGVHATDWGDALRTTAESYLR</sequence>
<evidence type="ECO:0000313" key="3">
    <source>
        <dbReference type="Proteomes" id="UP001595900"/>
    </source>
</evidence>
<dbReference type="PANTHER" id="PTHR48079">
    <property type="entry name" value="PROTEIN YEEZ"/>
    <property type="match status" value="1"/>
</dbReference>
<proteinExistence type="predicted"/>
<organism evidence="2 3">
    <name type="scientific">Gryllotalpicola reticulitermitis</name>
    <dbReference type="NCBI Taxonomy" id="1184153"/>
    <lineage>
        <taxon>Bacteria</taxon>
        <taxon>Bacillati</taxon>
        <taxon>Actinomycetota</taxon>
        <taxon>Actinomycetes</taxon>
        <taxon>Micrococcales</taxon>
        <taxon>Microbacteriaceae</taxon>
        <taxon>Gryllotalpicola</taxon>
    </lineage>
</organism>
<dbReference type="InterPro" id="IPR051783">
    <property type="entry name" value="NAD(P)-dependent_oxidoreduct"/>
</dbReference>
<accession>A0ABV8Q3V1</accession>
<comment type="caution">
    <text evidence="2">The sequence shown here is derived from an EMBL/GenBank/DDBJ whole genome shotgun (WGS) entry which is preliminary data.</text>
</comment>
<dbReference type="Gene3D" id="3.40.50.720">
    <property type="entry name" value="NAD(P)-binding Rossmann-like Domain"/>
    <property type="match status" value="1"/>
</dbReference>
<name>A0ABV8Q3V1_9MICO</name>
<evidence type="ECO:0000259" key="1">
    <source>
        <dbReference type="Pfam" id="PF01370"/>
    </source>
</evidence>